<dbReference type="GO" id="GO:0012505">
    <property type="term" value="C:endomembrane system"/>
    <property type="evidence" value="ECO:0007669"/>
    <property type="project" value="UniProtKB-SubCell"/>
</dbReference>
<organism evidence="6 7">
    <name type="scientific">Cylindrobasidium torrendii FP15055 ss-10</name>
    <dbReference type="NCBI Taxonomy" id="1314674"/>
    <lineage>
        <taxon>Eukaryota</taxon>
        <taxon>Fungi</taxon>
        <taxon>Dikarya</taxon>
        <taxon>Basidiomycota</taxon>
        <taxon>Agaricomycotina</taxon>
        <taxon>Agaricomycetes</taxon>
        <taxon>Agaricomycetidae</taxon>
        <taxon>Agaricales</taxon>
        <taxon>Marasmiineae</taxon>
        <taxon>Physalacriaceae</taxon>
        <taxon>Cylindrobasidium</taxon>
    </lineage>
</organism>
<proteinExistence type="predicted"/>
<keyword evidence="4 5" id="KW-0472">Membrane</keyword>
<name>A0A0D7BCZ9_9AGAR</name>
<keyword evidence="3 5" id="KW-1133">Transmembrane helix</keyword>
<sequence>MARLLARVAALVLHVAAPTAMWLAFKSPLDIHHTLGSGYGGMSIFLTIHALFAAIFTMIFGALSDVFPRVTALRSFKRGLMMLAMPLGAVVSTIYWSLLLFFPNLIMPNNMAASATEPSSMDAAPFRIPLNIDLGLHALPGTALVIDFFLFEDKYTAKTVREYALLVAVGATIAYTSWEEYCSSINGSHPYPFLNVPLPIRLCIYAGATGIAYGSFRVLNWLHR</sequence>
<feature type="transmembrane region" description="Helical" evidence="5">
    <location>
        <begin position="198"/>
        <end position="219"/>
    </location>
</feature>
<dbReference type="Proteomes" id="UP000054007">
    <property type="component" value="Unassembled WGS sequence"/>
</dbReference>
<feature type="transmembrane region" description="Helical" evidence="5">
    <location>
        <begin position="42"/>
        <end position="67"/>
    </location>
</feature>
<gene>
    <name evidence="6" type="ORF">CYLTODRAFT_421881</name>
</gene>
<dbReference type="Pfam" id="PF04750">
    <property type="entry name" value="Far-17a_AIG1"/>
    <property type="match status" value="1"/>
</dbReference>
<evidence type="ECO:0000256" key="3">
    <source>
        <dbReference type="ARBA" id="ARBA00022989"/>
    </source>
</evidence>
<evidence type="ECO:0000256" key="1">
    <source>
        <dbReference type="ARBA" id="ARBA00004127"/>
    </source>
</evidence>
<evidence type="ECO:0000256" key="5">
    <source>
        <dbReference type="SAM" id="Phobius"/>
    </source>
</evidence>
<accession>A0A0D7BCZ9</accession>
<dbReference type="AlphaFoldDB" id="A0A0D7BCZ9"/>
<dbReference type="GO" id="GO:0016020">
    <property type="term" value="C:membrane"/>
    <property type="evidence" value="ECO:0007669"/>
    <property type="project" value="InterPro"/>
</dbReference>
<evidence type="ECO:0000256" key="4">
    <source>
        <dbReference type="ARBA" id="ARBA00023136"/>
    </source>
</evidence>
<keyword evidence="7" id="KW-1185">Reference proteome</keyword>
<feature type="transmembrane region" description="Helical" evidence="5">
    <location>
        <begin position="134"/>
        <end position="151"/>
    </location>
</feature>
<dbReference type="OrthoDB" id="1898221at2759"/>
<evidence type="ECO:0000313" key="7">
    <source>
        <dbReference type="Proteomes" id="UP000054007"/>
    </source>
</evidence>
<evidence type="ECO:0000313" key="6">
    <source>
        <dbReference type="EMBL" id="KIY68120.1"/>
    </source>
</evidence>
<dbReference type="EMBL" id="KN880509">
    <property type="protein sequence ID" value="KIY68120.1"/>
    <property type="molecule type" value="Genomic_DNA"/>
</dbReference>
<evidence type="ECO:0000256" key="2">
    <source>
        <dbReference type="ARBA" id="ARBA00022692"/>
    </source>
</evidence>
<comment type="subcellular location">
    <subcellularLocation>
        <location evidence="1">Endomembrane system</location>
        <topology evidence="1">Multi-pass membrane protein</topology>
    </subcellularLocation>
</comment>
<reference evidence="6 7" key="1">
    <citation type="journal article" date="2015" name="Fungal Genet. Biol.">
        <title>Evolution of novel wood decay mechanisms in Agaricales revealed by the genome sequences of Fistulina hepatica and Cylindrobasidium torrendii.</title>
        <authorList>
            <person name="Floudas D."/>
            <person name="Held B.W."/>
            <person name="Riley R."/>
            <person name="Nagy L.G."/>
            <person name="Koehler G."/>
            <person name="Ransdell A.S."/>
            <person name="Younus H."/>
            <person name="Chow J."/>
            <person name="Chiniquy J."/>
            <person name="Lipzen A."/>
            <person name="Tritt A."/>
            <person name="Sun H."/>
            <person name="Haridas S."/>
            <person name="LaButti K."/>
            <person name="Ohm R.A."/>
            <person name="Kues U."/>
            <person name="Blanchette R.A."/>
            <person name="Grigoriev I.V."/>
            <person name="Minto R.E."/>
            <person name="Hibbett D.S."/>
        </authorList>
    </citation>
    <scope>NUCLEOTIDE SEQUENCE [LARGE SCALE GENOMIC DNA]</scope>
    <source>
        <strain evidence="6 7">FP15055 ss-10</strain>
    </source>
</reference>
<keyword evidence="2 5" id="KW-0812">Transmembrane</keyword>
<evidence type="ECO:0008006" key="8">
    <source>
        <dbReference type="Google" id="ProtNLM"/>
    </source>
</evidence>
<dbReference type="PANTHER" id="PTHR10989:SF16">
    <property type="entry name" value="AT02829P-RELATED"/>
    <property type="match status" value="1"/>
</dbReference>
<feature type="transmembrane region" description="Helical" evidence="5">
    <location>
        <begin position="163"/>
        <end position="178"/>
    </location>
</feature>
<feature type="transmembrane region" description="Helical" evidence="5">
    <location>
        <begin position="79"/>
        <end position="102"/>
    </location>
</feature>
<protein>
    <recommendedName>
        <fullName evidence="8">FAR-17a/AIG1-like protein</fullName>
    </recommendedName>
</protein>
<dbReference type="InterPro" id="IPR006838">
    <property type="entry name" value="ADTRP_AIG1"/>
</dbReference>
<dbReference type="PANTHER" id="PTHR10989">
    <property type="entry name" value="ANDROGEN-INDUCED PROTEIN 1-RELATED"/>
    <property type="match status" value="1"/>
</dbReference>